<feature type="chain" id="PRO_5014801280" evidence="1">
    <location>
        <begin position="20"/>
        <end position="295"/>
    </location>
</feature>
<dbReference type="Proteomes" id="UP000234420">
    <property type="component" value="Unassembled WGS sequence"/>
</dbReference>
<dbReference type="GeneID" id="69966776"/>
<organism evidence="2 3">
    <name type="scientific">Photobacterium carnosum</name>
    <dbReference type="NCBI Taxonomy" id="2023717"/>
    <lineage>
        <taxon>Bacteria</taxon>
        <taxon>Pseudomonadati</taxon>
        <taxon>Pseudomonadota</taxon>
        <taxon>Gammaproteobacteria</taxon>
        <taxon>Vibrionales</taxon>
        <taxon>Vibrionaceae</taxon>
        <taxon>Photobacterium</taxon>
    </lineage>
</organism>
<keyword evidence="3" id="KW-1185">Reference proteome</keyword>
<sequence>MKRFGVAIVMMMASNTAVGAEDIDVPFSFGVLTTDTLIGNTLPSDVIPFERNNGLQVSSRTNGMKLMIGEWHWRYSSRQRGDEPEVLKITLAQEGDVKGFRKSLIRDRHQWELYRHKIKSLDSLLDLSCDNRWSAFDMTVGDFAHWDSYSDKMRSHARNEKTSHNRKSITMDLAKKRQSFFYECRLAMKDNDLLTVRSLSEGDDGKEVTTDVAIGSTMLAGRLSGWHLRDKAIVNNTFYKGHYGLDLQSISDLRIGETHLIDIINDHQILIYDFRQGGHNNFVLYDKLSQPVLEV</sequence>
<evidence type="ECO:0000313" key="2">
    <source>
        <dbReference type="EMBL" id="PLC59301.1"/>
    </source>
</evidence>
<keyword evidence="1" id="KW-0732">Signal</keyword>
<gene>
    <name evidence="2" type="ORF">CIK00_03260</name>
</gene>
<name>A0A2N4UW97_9GAMM</name>
<protein>
    <submittedName>
        <fullName evidence="2">Uncharacterized protein</fullName>
    </submittedName>
</protein>
<accession>A0A2N4UW97</accession>
<comment type="caution">
    <text evidence="2">The sequence shown here is derived from an EMBL/GenBank/DDBJ whole genome shotgun (WGS) entry which is preliminary data.</text>
</comment>
<feature type="signal peptide" evidence="1">
    <location>
        <begin position="1"/>
        <end position="19"/>
    </location>
</feature>
<dbReference type="AlphaFoldDB" id="A0A2N4UW97"/>
<dbReference type="EMBL" id="NPIB01000002">
    <property type="protein sequence ID" value="PLC59301.1"/>
    <property type="molecule type" value="Genomic_DNA"/>
</dbReference>
<reference evidence="2 3" key="1">
    <citation type="journal article" date="2018" name="Syst. Appl. Microbiol.">
        <title>Photobacterium carnosum sp. nov., isolated from spoiled modified atmosphere packaged poultry meat.</title>
        <authorList>
            <person name="Hilgarth M."/>
            <person name="Fuertes S."/>
            <person name="Ehrmann M."/>
            <person name="Vogel R.F."/>
        </authorList>
    </citation>
    <scope>NUCLEOTIDE SEQUENCE [LARGE SCALE GENOMIC DNA]</scope>
    <source>
        <strain evidence="2 3">TMW 2.2021</strain>
    </source>
</reference>
<evidence type="ECO:0000256" key="1">
    <source>
        <dbReference type="SAM" id="SignalP"/>
    </source>
</evidence>
<evidence type="ECO:0000313" key="3">
    <source>
        <dbReference type="Proteomes" id="UP000234420"/>
    </source>
</evidence>
<proteinExistence type="predicted"/>
<dbReference type="RefSeq" id="WP_144043141.1">
    <property type="nucleotide sequence ID" value="NZ_BPPU01000003.1"/>
</dbReference>